<feature type="region of interest" description="Disordered" evidence="1">
    <location>
        <begin position="242"/>
        <end position="275"/>
    </location>
</feature>
<dbReference type="SUPFAM" id="SSF53756">
    <property type="entry name" value="UDP-Glycosyltransferase/glycogen phosphorylase"/>
    <property type="match status" value="1"/>
</dbReference>
<dbReference type="Proteomes" id="UP000275048">
    <property type="component" value="Unassembled WGS sequence"/>
</dbReference>
<evidence type="ECO:0000313" key="3">
    <source>
        <dbReference type="Proteomes" id="UP000275048"/>
    </source>
</evidence>
<gene>
    <name evidence="2" type="ORF">EDM22_16535</name>
</gene>
<dbReference type="PANTHER" id="PTHR48050">
    <property type="entry name" value="STEROL 3-BETA-GLUCOSYLTRANSFERASE"/>
    <property type="match status" value="1"/>
</dbReference>
<dbReference type="Gene3D" id="3.40.50.2000">
    <property type="entry name" value="Glycogen Phosphorylase B"/>
    <property type="match status" value="2"/>
</dbReference>
<reference evidence="2 3" key="1">
    <citation type="submission" date="2018-10" db="EMBL/GenBank/DDBJ databases">
        <title>Isolation, diversity and antibacterial activity of antinobacteria from the wheat rhizosphere soil.</title>
        <authorList>
            <person name="Sun T."/>
        </authorList>
    </citation>
    <scope>NUCLEOTIDE SEQUENCE [LARGE SCALE GENOMIC DNA]</scope>
    <source>
        <strain evidence="2 3">SJ-23</strain>
    </source>
</reference>
<dbReference type="PANTHER" id="PTHR48050:SF13">
    <property type="entry name" value="STEROL 3-BETA-GLUCOSYLTRANSFERASE UGT80A2"/>
    <property type="match status" value="1"/>
</dbReference>
<feature type="region of interest" description="Disordered" evidence="1">
    <location>
        <begin position="311"/>
        <end position="332"/>
    </location>
</feature>
<dbReference type="InterPro" id="IPR002213">
    <property type="entry name" value="UDP_glucos_trans"/>
</dbReference>
<evidence type="ECO:0000313" key="2">
    <source>
        <dbReference type="EMBL" id="RNB45276.1"/>
    </source>
</evidence>
<accession>A0A3M8A2F9</accession>
<dbReference type="RefSeq" id="WP_122938184.1">
    <property type="nucleotide sequence ID" value="NZ_JBHSNT010000037.1"/>
</dbReference>
<comment type="caution">
    <text evidence="2">The sequence shown here is derived from an EMBL/GenBank/DDBJ whole genome shotgun (WGS) entry which is preliminary data.</text>
</comment>
<dbReference type="AlphaFoldDB" id="A0A3M8A2F9"/>
<dbReference type="CDD" id="cd03784">
    <property type="entry name" value="GT1_Gtf-like"/>
    <property type="match status" value="1"/>
</dbReference>
<name>A0A3M8A2F9_9MICO</name>
<dbReference type="EMBL" id="RHHB01000051">
    <property type="protein sequence ID" value="RNB45276.1"/>
    <property type="molecule type" value="Genomic_DNA"/>
</dbReference>
<feature type="compositionally biased region" description="Low complexity" evidence="1">
    <location>
        <begin position="244"/>
        <end position="257"/>
    </location>
</feature>
<dbReference type="GO" id="GO:0008194">
    <property type="term" value="F:UDP-glycosyltransferase activity"/>
    <property type="evidence" value="ECO:0007669"/>
    <property type="project" value="InterPro"/>
</dbReference>
<keyword evidence="3" id="KW-1185">Reference proteome</keyword>
<organism evidence="2 3">
    <name type="scientific">Agromyces tardus</name>
    <dbReference type="NCBI Taxonomy" id="2583849"/>
    <lineage>
        <taxon>Bacteria</taxon>
        <taxon>Bacillati</taxon>
        <taxon>Actinomycetota</taxon>
        <taxon>Actinomycetes</taxon>
        <taxon>Micrococcales</taxon>
        <taxon>Microbacteriaceae</taxon>
        <taxon>Agromyces</taxon>
    </lineage>
</organism>
<dbReference type="InterPro" id="IPR050426">
    <property type="entry name" value="Glycosyltransferase_28"/>
</dbReference>
<protein>
    <submittedName>
        <fullName evidence="2">Glycosyltransferase</fullName>
    </submittedName>
</protein>
<dbReference type="OrthoDB" id="6620093at2"/>
<evidence type="ECO:0000256" key="1">
    <source>
        <dbReference type="SAM" id="MobiDB-lite"/>
    </source>
</evidence>
<dbReference type="GO" id="GO:0017000">
    <property type="term" value="P:antibiotic biosynthetic process"/>
    <property type="evidence" value="ECO:0007669"/>
    <property type="project" value="UniProtKB-ARBA"/>
</dbReference>
<proteinExistence type="predicted"/>
<keyword evidence="2" id="KW-0808">Transferase</keyword>
<sequence>MSGHIELVTPPFAGHLHPVLGIGVELARRGLPVRVVSTAAARAQIEAAGLSAVALATADDGLIAAIADPPERIGRHPLRLHRQFRSTLGVLATISAELDARYDADPPAVVVADFTLPVAGVIGLRHGARWVTSHPSPVAIGSTDGTPAYLGGLLPPRGAAGRLRDAAGRTAVRAFKRGVFALNAGPLRELGFSGAFRPDGTEQVYSPDLVLALGLAGLELPRTWPPAVRFVGPVRYTPPGRPGAWGTARATDAAGGTWEPDGASRTGEPPRPRVLVSRGTHLAGETARLLDAVERAAALLPEVAFEMTLGGTHRPADRPLGPAGGRSGEATDAPLGRVRLLDYADYGALGRYDAIVHHGGTGIAQAALAAGRPSVVIPVDYDQPDIAARLVHHDLAERLHPSDLRGEAGARRLADAVGRALRPSRERSAALTRFRAACAAADGAVGAADLIEQAVAARHPIGDGTTGAHA</sequence>